<dbReference type="Pfam" id="PF00069">
    <property type="entry name" value="Pkinase"/>
    <property type="match status" value="1"/>
</dbReference>
<evidence type="ECO:0000313" key="6">
    <source>
        <dbReference type="Proteomes" id="UP000091967"/>
    </source>
</evidence>
<dbReference type="InterPro" id="IPR000719">
    <property type="entry name" value="Prot_kinase_dom"/>
</dbReference>
<dbReference type="SMART" id="SM00220">
    <property type="entry name" value="S_TKc"/>
    <property type="match status" value="1"/>
</dbReference>
<keyword evidence="2" id="KW-0547">Nucleotide-binding</keyword>
<dbReference type="Proteomes" id="UP000091967">
    <property type="component" value="Unassembled WGS sequence"/>
</dbReference>
<feature type="domain" description="Protein kinase" evidence="4">
    <location>
        <begin position="60"/>
        <end position="289"/>
    </location>
</feature>
<accession>A0A1B8AJ82</accession>
<dbReference type="InterPro" id="IPR051931">
    <property type="entry name" value="PAK3-like"/>
</dbReference>
<dbReference type="PANTHER" id="PTHR45832:SF22">
    <property type="entry name" value="SERINE_THREONINE-PROTEIN KINASE SAMKA-RELATED"/>
    <property type="match status" value="1"/>
</dbReference>
<dbReference type="Gene3D" id="1.10.510.10">
    <property type="entry name" value="Transferase(Phosphotransferase) domain 1"/>
    <property type="match status" value="1"/>
</dbReference>
<dbReference type="PROSITE" id="PS50011">
    <property type="entry name" value="PROTEIN_KINASE_DOM"/>
    <property type="match status" value="1"/>
</dbReference>
<evidence type="ECO:0000256" key="3">
    <source>
        <dbReference type="ARBA" id="ARBA00022840"/>
    </source>
</evidence>
<dbReference type="PANTHER" id="PTHR45832">
    <property type="entry name" value="SERINE/THREONINE-PROTEIN KINASE SAMKA-RELATED-RELATED"/>
    <property type="match status" value="1"/>
</dbReference>
<dbReference type="GO" id="GO:0005524">
    <property type="term" value="F:ATP binding"/>
    <property type="evidence" value="ECO:0007669"/>
    <property type="project" value="UniProtKB-KW"/>
</dbReference>
<proteinExistence type="inferred from homology"/>
<dbReference type="GO" id="GO:0004672">
    <property type="term" value="F:protein kinase activity"/>
    <property type="evidence" value="ECO:0007669"/>
    <property type="project" value="InterPro"/>
</dbReference>
<evidence type="ECO:0000256" key="2">
    <source>
        <dbReference type="ARBA" id="ARBA00022741"/>
    </source>
</evidence>
<dbReference type="SUPFAM" id="SSF56112">
    <property type="entry name" value="Protein kinase-like (PK-like)"/>
    <property type="match status" value="1"/>
</dbReference>
<dbReference type="InterPro" id="IPR011009">
    <property type="entry name" value="Kinase-like_dom_sf"/>
</dbReference>
<dbReference type="STRING" id="36050.A0A1B8AJ82"/>
<evidence type="ECO:0000259" key="4">
    <source>
        <dbReference type="PROSITE" id="PS50011"/>
    </source>
</evidence>
<evidence type="ECO:0000313" key="5">
    <source>
        <dbReference type="EMBL" id="OBS20598.1"/>
    </source>
</evidence>
<reference evidence="5 6" key="1">
    <citation type="submission" date="2016-06" db="EMBL/GenBank/DDBJ databases">
        <title>Living apart together: crosstalk between the core and supernumerary genomes in a fungal plant pathogen.</title>
        <authorList>
            <person name="Vanheule A."/>
            <person name="Audenaert K."/>
            <person name="Warris S."/>
            <person name="Van De Geest H."/>
            <person name="Schijlen E."/>
            <person name="Hofte M."/>
            <person name="De Saeger S."/>
            <person name="Haesaert G."/>
            <person name="Waalwijk C."/>
            <person name="Van Der Lee T."/>
        </authorList>
    </citation>
    <scope>NUCLEOTIDE SEQUENCE [LARGE SCALE GENOMIC DNA]</scope>
    <source>
        <strain evidence="5 6">2516</strain>
    </source>
</reference>
<dbReference type="EMBL" id="LYXU01000003">
    <property type="protein sequence ID" value="OBS20598.1"/>
    <property type="molecule type" value="Genomic_DNA"/>
</dbReference>
<comment type="caution">
    <text evidence="5">The sequence shown here is derived from an EMBL/GenBank/DDBJ whole genome shotgun (WGS) entry which is preliminary data.</text>
</comment>
<keyword evidence="3" id="KW-0067">ATP-binding</keyword>
<name>A0A1B8AJ82_FUSPO</name>
<keyword evidence="6" id="KW-1185">Reference proteome</keyword>
<organism evidence="5 6">
    <name type="scientific">Fusarium poae</name>
    <dbReference type="NCBI Taxonomy" id="36050"/>
    <lineage>
        <taxon>Eukaryota</taxon>
        <taxon>Fungi</taxon>
        <taxon>Dikarya</taxon>
        <taxon>Ascomycota</taxon>
        <taxon>Pezizomycotina</taxon>
        <taxon>Sordariomycetes</taxon>
        <taxon>Hypocreomycetidae</taxon>
        <taxon>Hypocreales</taxon>
        <taxon>Nectriaceae</taxon>
        <taxon>Fusarium</taxon>
    </lineage>
</organism>
<evidence type="ECO:0000256" key="1">
    <source>
        <dbReference type="ARBA" id="ARBA00008874"/>
    </source>
</evidence>
<comment type="similarity">
    <text evidence="1">Belongs to the protein kinase superfamily. STE Ser/Thr protein kinase family. STE20 subfamily.</text>
</comment>
<dbReference type="OMA" id="KEFQGQS"/>
<dbReference type="AlphaFoldDB" id="A0A1B8AJ82"/>
<sequence>MTSVNAHIEPVSRLQKRRPIGIVNYQPRCLENLRIVEAYQQGQRTMTHVQVKDATPWQTYERICSIKLGENNPAVIAEKRGSSGHVVAITPIDKHLLNSMAHLLKSTQHPNLTTVHELYRDNDQSYVVSEYMPRSLQEVIGNPFLNDSRLAAIIGQIVEGLDFLEKEKLQYSELNCSRILIHSSGWVKISGREYIKALDTQRRNIRDLGCVMMELMQGYVKEGPQVGLDNPDRWAPDTINFLCATTSAPSIDELKGHSFLASWNRRKLQGLFCLVLTWSQVEYEYAGWH</sequence>
<protein>
    <recommendedName>
        <fullName evidence="4">Protein kinase domain-containing protein</fullName>
    </recommendedName>
</protein>
<gene>
    <name evidence="5" type="ORF">FPOA_06951</name>
</gene>